<dbReference type="RefSeq" id="WP_281380493.1">
    <property type="nucleotide sequence ID" value="NZ_JACHXR010000009.1"/>
</dbReference>
<dbReference type="AlphaFoldDB" id="A0A7W5HLY2"/>
<evidence type="ECO:0000313" key="2">
    <source>
        <dbReference type="Proteomes" id="UP000518892"/>
    </source>
</evidence>
<comment type="caution">
    <text evidence="1">The sequence shown here is derived from an EMBL/GenBank/DDBJ whole genome shotgun (WGS) entry which is preliminary data.</text>
</comment>
<accession>A0A7W5HLY2</accession>
<name>A0A7W5HLY2_9GAMM</name>
<dbReference type="Proteomes" id="UP000518892">
    <property type="component" value="Unassembled WGS sequence"/>
</dbReference>
<organism evidence="1 2">
    <name type="scientific">Halomonas stenophila</name>
    <dbReference type="NCBI Taxonomy" id="795312"/>
    <lineage>
        <taxon>Bacteria</taxon>
        <taxon>Pseudomonadati</taxon>
        <taxon>Pseudomonadota</taxon>
        <taxon>Gammaproteobacteria</taxon>
        <taxon>Oceanospirillales</taxon>
        <taxon>Halomonadaceae</taxon>
        <taxon>Halomonas</taxon>
    </lineage>
</organism>
<keyword evidence="2" id="KW-1185">Reference proteome</keyword>
<gene>
    <name evidence="1" type="ORF">FHR97_002974</name>
</gene>
<proteinExistence type="predicted"/>
<sequence>MRYLPPHVEIFTGQAPQPRELQRFHARHGYAQEGVNLEDKEG</sequence>
<reference evidence="1 2" key="1">
    <citation type="submission" date="2020-08" db="EMBL/GenBank/DDBJ databases">
        <title>Genomic Encyclopedia of Type Strains, Phase III (KMG-III): the genomes of soil and plant-associated and newly described type strains.</title>
        <authorList>
            <person name="Whitman W."/>
        </authorList>
    </citation>
    <scope>NUCLEOTIDE SEQUENCE [LARGE SCALE GENOMIC DNA]</scope>
    <source>
        <strain evidence="1 2">CECT 7744</strain>
    </source>
</reference>
<protein>
    <submittedName>
        <fullName evidence="1">Uncharacterized protein</fullName>
    </submittedName>
</protein>
<evidence type="ECO:0000313" key="1">
    <source>
        <dbReference type="EMBL" id="MBB3232106.1"/>
    </source>
</evidence>
<dbReference type="EMBL" id="JACHXR010000009">
    <property type="protein sequence ID" value="MBB3232106.1"/>
    <property type="molecule type" value="Genomic_DNA"/>
</dbReference>